<organism evidence="2">
    <name type="scientific">marine metagenome</name>
    <dbReference type="NCBI Taxonomy" id="408172"/>
    <lineage>
        <taxon>unclassified sequences</taxon>
        <taxon>metagenomes</taxon>
        <taxon>ecological metagenomes</taxon>
    </lineage>
</organism>
<dbReference type="SUPFAM" id="SSF117916">
    <property type="entry name" value="Fe-S cluster assembly (FSCA) domain-like"/>
    <property type="match status" value="1"/>
</dbReference>
<dbReference type="PANTHER" id="PTHR42831:SF1">
    <property type="entry name" value="FE-S PROTEIN MATURATION AUXILIARY FACTOR YITW"/>
    <property type="match status" value="1"/>
</dbReference>
<dbReference type="Gene3D" id="3.30.300.130">
    <property type="entry name" value="Fe-S cluster assembly (FSCA)"/>
    <property type="match status" value="1"/>
</dbReference>
<dbReference type="InterPro" id="IPR002744">
    <property type="entry name" value="MIP18-like"/>
</dbReference>
<dbReference type="Pfam" id="PF01883">
    <property type="entry name" value="FeS_assembly_P"/>
    <property type="match status" value="1"/>
</dbReference>
<dbReference type="InterPro" id="IPR034904">
    <property type="entry name" value="FSCA_dom_sf"/>
</dbReference>
<dbReference type="AlphaFoldDB" id="A0A382CTQ9"/>
<evidence type="ECO:0000259" key="1">
    <source>
        <dbReference type="Pfam" id="PF01883"/>
    </source>
</evidence>
<proteinExistence type="predicted"/>
<dbReference type="EMBL" id="UINC01035860">
    <property type="protein sequence ID" value="SVB28941.1"/>
    <property type="molecule type" value="Genomic_DNA"/>
</dbReference>
<evidence type="ECO:0000313" key="2">
    <source>
        <dbReference type="EMBL" id="SVB28941.1"/>
    </source>
</evidence>
<reference evidence="2" key="1">
    <citation type="submission" date="2018-05" db="EMBL/GenBank/DDBJ databases">
        <authorList>
            <person name="Lanie J.A."/>
            <person name="Ng W.-L."/>
            <person name="Kazmierczak K.M."/>
            <person name="Andrzejewski T.M."/>
            <person name="Davidsen T.M."/>
            <person name="Wayne K.J."/>
            <person name="Tettelin H."/>
            <person name="Glass J.I."/>
            <person name="Rusch D."/>
            <person name="Podicherti R."/>
            <person name="Tsui H.-C.T."/>
            <person name="Winkler M.E."/>
        </authorList>
    </citation>
    <scope>NUCLEOTIDE SEQUENCE</scope>
</reference>
<protein>
    <recommendedName>
        <fullName evidence="1">MIP18 family-like domain-containing protein</fullName>
    </recommendedName>
</protein>
<dbReference type="PANTHER" id="PTHR42831">
    <property type="entry name" value="FE-S PROTEIN MATURATION AUXILIARY FACTOR YITW"/>
    <property type="match status" value="1"/>
</dbReference>
<accession>A0A382CTQ9</accession>
<sequence>MSFQHEERELIRDVQATLIPHGEPYPLEKGAKVTITHRLGGNFTVMTLNGMYRISAEDADALGEEVGEGNDEETETGEPADEDVIRDALRCVYDPEIPVNIVDLGLIYKIDIEQNEEGRRMVSIDMTLTAPGCGMGPVIAEDAKGKVNKLPGIDDAQVEIVWDPPWTQEMISETGKMELGMV</sequence>
<feature type="domain" description="MIP18 family-like" evidence="1">
    <location>
        <begin position="82"/>
        <end position="160"/>
    </location>
</feature>
<gene>
    <name evidence="2" type="ORF">METZ01_LOCUS181795</name>
</gene>
<dbReference type="InterPro" id="IPR052339">
    <property type="entry name" value="Fe-S_Maturation_MIP18"/>
</dbReference>
<name>A0A382CTQ9_9ZZZZ</name>
<dbReference type="InterPro" id="IPR017776">
    <property type="entry name" value="FeS_assembly_SufT_put"/>
</dbReference>
<dbReference type="NCBIfam" id="TIGR03406">
    <property type="entry name" value="FeS_long_SufT"/>
    <property type="match status" value="1"/>
</dbReference>